<proteinExistence type="predicted"/>
<sequence>MRRTLLFPILAASAGAFLIPSSFHSSILSRYLPTSNAAPLLRDQSHQSPIMPVLPPGTPSTSDDSAADLTISDILPLSRSINIFAQLTRDIASVTTRLSTNTPASNTTLLAPLNSAMQDLPRKPWEDRPGESNSGVSTQHNEEKAAENLRRFVEMHVVPVSPWEEGEDGKVETLGGDEVWWEWRKSEDGDKKTRVIRGKGFELEVSEVMGRVGNGEVWAVKGVVNYK</sequence>
<evidence type="ECO:0000259" key="3">
    <source>
        <dbReference type="PROSITE" id="PS50213"/>
    </source>
</evidence>
<evidence type="ECO:0000313" key="4">
    <source>
        <dbReference type="EMBL" id="KPI44956.1"/>
    </source>
</evidence>
<comment type="caution">
    <text evidence="4">The sequence shown here is derived from an EMBL/GenBank/DDBJ whole genome shotgun (WGS) entry which is preliminary data.</text>
</comment>
<dbReference type="PANTHER" id="PTHR28156">
    <property type="entry name" value="FAS1 DOMAIN-CONTAINING PROTEIN YDR262W"/>
    <property type="match status" value="1"/>
</dbReference>
<dbReference type="STRING" id="1664694.A0A0N1HX22"/>
<dbReference type="Proteomes" id="UP000038010">
    <property type="component" value="Unassembled WGS sequence"/>
</dbReference>
<accession>A0A0N1HX22</accession>
<dbReference type="SUPFAM" id="SSF82153">
    <property type="entry name" value="FAS1 domain"/>
    <property type="match status" value="1"/>
</dbReference>
<dbReference type="EMBL" id="LFJN01000002">
    <property type="protein sequence ID" value="KPI44956.1"/>
    <property type="molecule type" value="Genomic_DNA"/>
</dbReference>
<protein>
    <submittedName>
        <fullName evidence="4">FAS1 domain-containing protein</fullName>
    </submittedName>
</protein>
<dbReference type="VEuPathDB" id="FungiDB:AB675_2293"/>
<reference evidence="4 5" key="1">
    <citation type="submission" date="2015-06" db="EMBL/GenBank/DDBJ databases">
        <title>Draft genome of the ant-associated black yeast Phialophora attae CBS 131958.</title>
        <authorList>
            <person name="Moreno L.F."/>
            <person name="Stielow B.J."/>
            <person name="de Hoog S."/>
            <person name="Vicente V.A."/>
            <person name="Weiss V.A."/>
            <person name="de Vries M."/>
            <person name="Cruz L.M."/>
            <person name="Souza E.M."/>
        </authorList>
    </citation>
    <scope>NUCLEOTIDE SEQUENCE [LARGE SCALE GENOMIC DNA]</scope>
    <source>
        <strain evidence="4 5">CBS 131958</strain>
    </source>
</reference>
<dbReference type="RefSeq" id="XP_018004919.1">
    <property type="nucleotide sequence ID" value="XM_018142252.1"/>
</dbReference>
<dbReference type="AlphaFoldDB" id="A0A0N1HX22"/>
<feature type="compositionally biased region" description="Basic and acidic residues" evidence="2">
    <location>
        <begin position="120"/>
        <end position="130"/>
    </location>
</feature>
<dbReference type="InterPro" id="IPR040200">
    <property type="entry name" value="Mug57-like"/>
</dbReference>
<feature type="domain" description="FAS1" evidence="3">
    <location>
        <begin position="68"/>
        <end position="227"/>
    </location>
</feature>
<dbReference type="InterPro" id="IPR036378">
    <property type="entry name" value="FAS1_dom_sf"/>
</dbReference>
<evidence type="ECO:0000256" key="2">
    <source>
        <dbReference type="SAM" id="MobiDB-lite"/>
    </source>
</evidence>
<dbReference type="OrthoDB" id="5551751at2759"/>
<evidence type="ECO:0000313" key="5">
    <source>
        <dbReference type="Proteomes" id="UP000038010"/>
    </source>
</evidence>
<keyword evidence="5" id="KW-1185">Reference proteome</keyword>
<dbReference type="Gene3D" id="2.30.180.10">
    <property type="entry name" value="FAS1 domain"/>
    <property type="match status" value="1"/>
</dbReference>
<evidence type="ECO:0000256" key="1">
    <source>
        <dbReference type="ARBA" id="ARBA00022729"/>
    </source>
</evidence>
<dbReference type="InterPro" id="IPR000782">
    <property type="entry name" value="FAS1_domain"/>
</dbReference>
<feature type="region of interest" description="Disordered" evidence="2">
    <location>
        <begin position="101"/>
        <end position="141"/>
    </location>
</feature>
<name>A0A0N1HX22_9EURO</name>
<gene>
    <name evidence="4" type="ORF">AB675_2293</name>
</gene>
<keyword evidence="1" id="KW-0732">Signal</keyword>
<dbReference type="PANTHER" id="PTHR28156:SF1">
    <property type="entry name" value="FAS1 DOMAIN-CONTAINING PROTEIN YDR262W"/>
    <property type="match status" value="1"/>
</dbReference>
<dbReference type="GeneID" id="28734132"/>
<dbReference type="PROSITE" id="PS50213">
    <property type="entry name" value="FAS1"/>
    <property type="match status" value="1"/>
</dbReference>
<organism evidence="4 5">
    <name type="scientific">Cyphellophora attinorum</name>
    <dbReference type="NCBI Taxonomy" id="1664694"/>
    <lineage>
        <taxon>Eukaryota</taxon>
        <taxon>Fungi</taxon>
        <taxon>Dikarya</taxon>
        <taxon>Ascomycota</taxon>
        <taxon>Pezizomycotina</taxon>
        <taxon>Eurotiomycetes</taxon>
        <taxon>Chaetothyriomycetidae</taxon>
        <taxon>Chaetothyriales</taxon>
        <taxon>Cyphellophoraceae</taxon>
        <taxon>Cyphellophora</taxon>
    </lineage>
</organism>